<keyword evidence="1" id="KW-1133">Transmembrane helix</keyword>
<protein>
    <submittedName>
        <fullName evidence="2">Uncharacterized protein</fullName>
    </submittedName>
</protein>
<evidence type="ECO:0000313" key="3">
    <source>
        <dbReference type="Proteomes" id="UP001139559"/>
    </source>
</evidence>
<dbReference type="EMBL" id="JAJHVV010000011">
    <property type="protein sequence ID" value="MCK6265018.1"/>
    <property type="molecule type" value="Genomic_DNA"/>
</dbReference>
<evidence type="ECO:0000313" key="2">
    <source>
        <dbReference type="EMBL" id="MCK6265018.1"/>
    </source>
</evidence>
<sequence>MKRKIQFNTKKQRLMGIYLSIGGALFGLFLYQVAFTTELNYMSFVYPFLAGISHFFADKNGADKRLTIDNGEFYLHGLIAALRYRRPLLWRPHVRVTSLTKSGYYRIRVYKGDVSEEDWRLLVSECT</sequence>
<keyword evidence="1" id="KW-0812">Transmembrane</keyword>
<dbReference type="AlphaFoldDB" id="A0A9X1XPY3"/>
<proteinExistence type="predicted"/>
<keyword evidence="1" id="KW-0472">Membrane</keyword>
<comment type="caution">
    <text evidence="2">The sequence shown here is derived from an EMBL/GenBank/DDBJ whole genome shotgun (WGS) entry which is preliminary data.</text>
</comment>
<gene>
    <name evidence="2" type="ORF">KP803_17200</name>
</gene>
<evidence type="ECO:0000256" key="1">
    <source>
        <dbReference type="SAM" id="Phobius"/>
    </source>
</evidence>
<organism evidence="2 3">
    <name type="scientific">Vibrio amylolyticus</name>
    <dbReference type="NCBI Taxonomy" id="2847292"/>
    <lineage>
        <taxon>Bacteria</taxon>
        <taxon>Pseudomonadati</taxon>
        <taxon>Pseudomonadota</taxon>
        <taxon>Gammaproteobacteria</taxon>
        <taxon>Vibrionales</taxon>
        <taxon>Vibrionaceae</taxon>
        <taxon>Vibrio</taxon>
    </lineage>
</organism>
<dbReference type="Proteomes" id="UP001139559">
    <property type="component" value="Unassembled WGS sequence"/>
</dbReference>
<reference evidence="2" key="1">
    <citation type="submission" date="2021-11" db="EMBL/GenBank/DDBJ databases">
        <title>Vibrio ZSDE26 sp. nov. and Vibrio ZSDZ34 sp. nov., isolated from coastal seawater in Qingdao.</title>
        <authorList>
            <person name="Zhang P."/>
        </authorList>
    </citation>
    <scope>NUCLEOTIDE SEQUENCE</scope>
    <source>
        <strain evidence="2">ZSDE26</strain>
    </source>
</reference>
<feature type="transmembrane region" description="Helical" evidence="1">
    <location>
        <begin position="12"/>
        <end position="33"/>
    </location>
</feature>
<accession>A0A9X1XPY3</accession>
<dbReference type="RefSeq" id="WP_248010097.1">
    <property type="nucleotide sequence ID" value="NZ_JAJHVV010000011.1"/>
</dbReference>
<feature type="transmembrane region" description="Helical" evidence="1">
    <location>
        <begin position="39"/>
        <end position="57"/>
    </location>
</feature>
<name>A0A9X1XPY3_9VIBR</name>
<keyword evidence="3" id="KW-1185">Reference proteome</keyword>